<keyword evidence="4" id="KW-0597">Phosphoprotein</keyword>
<evidence type="ECO:0000256" key="6">
    <source>
        <dbReference type="ARBA" id="ARBA00022692"/>
    </source>
</evidence>
<dbReference type="RefSeq" id="WP_119572701.1">
    <property type="nucleotide sequence ID" value="NZ_QXEC01000001.1"/>
</dbReference>
<gene>
    <name evidence="14" type="ORF">D2L64_02075</name>
</gene>
<comment type="catalytic activity">
    <reaction evidence="1">
        <text>ATP + protein L-histidine = ADP + protein N-phospho-L-histidine.</text>
        <dbReference type="EC" id="2.7.13.3"/>
    </reaction>
</comment>
<dbReference type="AlphaFoldDB" id="A0A418N0Y9"/>
<dbReference type="GO" id="GO:0005886">
    <property type="term" value="C:plasma membrane"/>
    <property type="evidence" value="ECO:0007669"/>
    <property type="project" value="UniProtKB-SubCell"/>
</dbReference>
<dbReference type="SUPFAM" id="SSF47384">
    <property type="entry name" value="Homodimeric domain of signal transducing histidine kinase"/>
    <property type="match status" value="1"/>
</dbReference>
<comment type="subcellular location">
    <subcellularLocation>
        <location evidence="2">Cell membrane</location>
    </subcellularLocation>
</comment>
<feature type="domain" description="Histidine kinase" evidence="12">
    <location>
        <begin position="242"/>
        <end position="451"/>
    </location>
</feature>
<evidence type="ECO:0000256" key="7">
    <source>
        <dbReference type="ARBA" id="ARBA00022777"/>
    </source>
</evidence>
<feature type="domain" description="HAMP" evidence="13">
    <location>
        <begin position="182"/>
        <end position="234"/>
    </location>
</feature>
<dbReference type="SUPFAM" id="SSF158472">
    <property type="entry name" value="HAMP domain-like"/>
    <property type="match status" value="1"/>
</dbReference>
<dbReference type="Pfam" id="PF00672">
    <property type="entry name" value="HAMP"/>
    <property type="match status" value="1"/>
</dbReference>
<keyword evidence="10 11" id="KW-0472">Membrane</keyword>
<feature type="transmembrane region" description="Helical" evidence="11">
    <location>
        <begin position="157"/>
        <end position="179"/>
    </location>
</feature>
<evidence type="ECO:0000259" key="12">
    <source>
        <dbReference type="PROSITE" id="PS50109"/>
    </source>
</evidence>
<evidence type="ECO:0000256" key="11">
    <source>
        <dbReference type="SAM" id="Phobius"/>
    </source>
</evidence>
<reference evidence="14 15" key="1">
    <citation type="submission" date="2018-08" db="EMBL/GenBank/DDBJ databases">
        <title>Jishengella sp. nov., isolated from a root of Azadirachta indica A. Juss. var. siamensis Valenton.</title>
        <authorList>
            <person name="Kuncharoen N."/>
            <person name="Tanasupawat S."/>
            <person name="Kudo T."/>
            <person name="Ohkuma M."/>
        </authorList>
    </citation>
    <scope>NUCLEOTIDE SEQUENCE [LARGE SCALE GENOMIC DNA]</scope>
    <source>
        <strain evidence="14 15">AZ1-13</strain>
    </source>
</reference>
<sequence>MRRLGLRARVTAAFAVGALLLSASMALVSYELTRRTLLDERERAVVRAAYYDAAVVRAGLATENPDVGEALRSLDTGTSRRAVLYLNGEWYGRAADNDGLTAAVPARLRELVTAGEPAVQRVRVDDHPVMLVGVPLSESASFYEFASLRELEQTFQILALALTAVAIMVAGSGAALGWYATRHGLRPLTAVADAAERIAAGDFTTRLAPDTDPDLTRLSTSFNRMVDELAQRIDRDRRFAADVSHELRSPLQTLAAAASVLARRRENQDERTATAARLVADEIDRFQQLVNDLLDLARSDQPAHREPVDLAELARQACRDRELPESIVRLSAGTPSTWRVDQRRVAQVLANLLDNAERYGAGPVEVRLSHDGDTGIIEVDDEGPGVPVADREAIFDRFVRGRAANYRGGGDGTGLGLALVAQHAVAHGGGASVGDRPEGGARFRVTLPGSVSS</sequence>
<dbReference type="SMART" id="SM00387">
    <property type="entry name" value="HATPase_c"/>
    <property type="match status" value="1"/>
</dbReference>
<dbReference type="InterPro" id="IPR004358">
    <property type="entry name" value="Sig_transdc_His_kin-like_C"/>
</dbReference>
<proteinExistence type="predicted"/>
<dbReference type="PROSITE" id="PS50109">
    <property type="entry name" value="HIS_KIN"/>
    <property type="match status" value="1"/>
</dbReference>
<dbReference type="InterPro" id="IPR036890">
    <property type="entry name" value="HATPase_C_sf"/>
</dbReference>
<dbReference type="InterPro" id="IPR003661">
    <property type="entry name" value="HisK_dim/P_dom"/>
</dbReference>
<dbReference type="GO" id="GO:0000155">
    <property type="term" value="F:phosphorelay sensor kinase activity"/>
    <property type="evidence" value="ECO:0007669"/>
    <property type="project" value="InterPro"/>
</dbReference>
<dbReference type="PANTHER" id="PTHR45436:SF5">
    <property type="entry name" value="SENSOR HISTIDINE KINASE TRCS"/>
    <property type="match status" value="1"/>
</dbReference>
<dbReference type="Proteomes" id="UP000283832">
    <property type="component" value="Unassembled WGS sequence"/>
</dbReference>
<dbReference type="Gene3D" id="1.10.287.130">
    <property type="match status" value="1"/>
</dbReference>
<evidence type="ECO:0000259" key="13">
    <source>
        <dbReference type="PROSITE" id="PS50885"/>
    </source>
</evidence>
<dbReference type="Gene3D" id="6.10.340.10">
    <property type="match status" value="1"/>
</dbReference>
<keyword evidence="9" id="KW-0902">Two-component regulatory system</keyword>
<evidence type="ECO:0000256" key="8">
    <source>
        <dbReference type="ARBA" id="ARBA00022989"/>
    </source>
</evidence>
<dbReference type="OrthoDB" id="5242752at2"/>
<dbReference type="PRINTS" id="PR00344">
    <property type="entry name" value="BCTRLSENSOR"/>
</dbReference>
<name>A0A418N0Y9_9ACTN</name>
<dbReference type="InterPro" id="IPR003594">
    <property type="entry name" value="HATPase_dom"/>
</dbReference>
<evidence type="ECO:0000256" key="5">
    <source>
        <dbReference type="ARBA" id="ARBA00022679"/>
    </source>
</evidence>
<evidence type="ECO:0000256" key="2">
    <source>
        <dbReference type="ARBA" id="ARBA00004236"/>
    </source>
</evidence>
<dbReference type="InterPro" id="IPR005467">
    <property type="entry name" value="His_kinase_dom"/>
</dbReference>
<dbReference type="EMBL" id="QXEC01000001">
    <property type="protein sequence ID" value="RIV41502.1"/>
    <property type="molecule type" value="Genomic_DNA"/>
</dbReference>
<evidence type="ECO:0000256" key="1">
    <source>
        <dbReference type="ARBA" id="ARBA00000085"/>
    </source>
</evidence>
<dbReference type="Gene3D" id="3.30.565.10">
    <property type="entry name" value="Histidine kinase-like ATPase, C-terminal domain"/>
    <property type="match status" value="1"/>
</dbReference>
<evidence type="ECO:0000256" key="9">
    <source>
        <dbReference type="ARBA" id="ARBA00023012"/>
    </source>
</evidence>
<dbReference type="InterPro" id="IPR050428">
    <property type="entry name" value="TCS_sensor_his_kinase"/>
</dbReference>
<dbReference type="CDD" id="cd06225">
    <property type="entry name" value="HAMP"/>
    <property type="match status" value="1"/>
</dbReference>
<evidence type="ECO:0000256" key="3">
    <source>
        <dbReference type="ARBA" id="ARBA00012438"/>
    </source>
</evidence>
<evidence type="ECO:0000256" key="10">
    <source>
        <dbReference type="ARBA" id="ARBA00023136"/>
    </source>
</evidence>
<dbReference type="SMART" id="SM00388">
    <property type="entry name" value="HisKA"/>
    <property type="match status" value="1"/>
</dbReference>
<dbReference type="EC" id="2.7.13.3" evidence="3"/>
<comment type="caution">
    <text evidence="14">The sequence shown here is derived from an EMBL/GenBank/DDBJ whole genome shotgun (WGS) entry which is preliminary data.</text>
</comment>
<keyword evidence="15" id="KW-1185">Reference proteome</keyword>
<evidence type="ECO:0000256" key="4">
    <source>
        <dbReference type="ARBA" id="ARBA00022553"/>
    </source>
</evidence>
<protein>
    <recommendedName>
        <fullName evidence="3">histidine kinase</fullName>
        <ecNumber evidence="3">2.7.13.3</ecNumber>
    </recommendedName>
</protein>
<dbReference type="SUPFAM" id="SSF55874">
    <property type="entry name" value="ATPase domain of HSP90 chaperone/DNA topoisomerase II/histidine kinase"/>
    <property type="match status" value="1"/>
</dbReference>
<keyword evidence="5" id="KW-0808">Transferase</keyword>
<evidence type="ECO:0000313" key="14">
    <source>
        <dbReference type="EMBL" id="RIV41502.1"/>
    </source>
</evidence>
<dbReference type="CDD" id="cd00075">
    <property type="entry name" value="HATPase"/>
    <property type="match status" value="1"/>
</dbReference>
<accession>A0A418N0Y9</accession>
<dbReference type="InterPro" id="IPR036097">
    <property type="entry name" value="HisK_dim/P_sf"/>
</dbReference>
<dbReference type="PROSITE" id="PS50885">
    <property type="entry name" value="HAMP"/>
    <property type="match status" value="1"/>
</dbReference>
<dbReference type="CDD" id="cd00082">
    <property type="entry name" value="HisKA"/>
    <property type="match status" value="1"/>
</dbReference>
<keyword evidence="6 11" id="KW-0812">Transmembrane</keyword>
<organism evidence="14 15">
    <name type="scientific">Micromonospora radicis</name>
    <dbReference type="NCBI Taxonomy" id="1894971"/>
    <lineage>
        <taxon>Bacteria</taxon>
        <taxon>Bacillati</taxon>
        <taxon>Actinomycetota</taxon>
        <taxon>Actinomycetes</taxon>
        <taxon>Micromonosporales</taxon>
        <taxon>Micromonosporaceae</taxon>
        <taxon>Micromonospora</taxon>
    </lineage>
</organism>
<dbReference type="SMART" id="SM00304">
    <property type="entry name" value="HAMP"/>
    <property type="match status" value="1"/>
</dbReference>
<dbReference type="PANTHER" id="PTHR45436">
    <property type="entry name" value="SENSOR HISTIDINE KINASE YKOH"/>
    <property type="match status" value="1"/>
</dbReference>
<dbReference type="Pfam" id="PF02518">
    <property type="entry name" value="HATPase_c"/>
    <property type="match status" value="1"/>
</dbReference>
<dbReference type="InterPro" id="IPR003660">
    <property type="entry name" value="HAMP_dom"/>
</dbReference>
<keyword evidence="7 14" id="KW-0418">Kinase</keyword>
<dbReference type="Pfam" id="PF00512">
    <property type="entry name" value="HisKA"/>
    <property type="match status" value="1"/>
</dbReference>
<keyword evidence="8 11" id="KW-1133">Transmembrane helix</keyword>
<evidence type="ECO:0000313" key="15">
    <source>
        <dbReference type="Proteomes" id="UP000283832"/>
    </source>
</evidence>